<dbReference type="AlphaFoldDB" id="A0A9Q1GJY3"/>
<keyword evidence="3" id="KW-1185">Reference proteome</keyword>
<dbReference type="Proteomes" id="UP001153076">
    <property type="component" value="Unassembled WGS sequence"/>
</dbReference>
<dbReference type="OrthoDB" id="1744960at2759"/>
<dbReference type="Pfam" id="PF13966">
    <property type="entry name" value="zf-RVT"/>
    <property type="match status" value="1"/>
</dbReference>
<accession>A0A9Q1GJY3</accession>
<name>A0A9Q1GJY3_9CARY</name>
<reference evidence="2" key="1">
    <citation type="submission" date="2022-04" db="EMBL/GenBank/DDBJ databases">
        <title>Carnegiea gigantea Genome sequencing and assembly v2.</title>
        <authorList>
            <person name="Copetti D."/>
            <person name="Sanderson M.J."/>
            <person name="Burquez A."/>
            <person name="Wojciechowski M.F."/>
        </authorList>
    </citation>
    <scope>NUCLEOTIDE SEQUENCE</scope>
    <source>
        <strain evidence="2">SGP5-SGP5p</strain>
        <tissue evidence="2">Aerial part</tissue>
    </source>
</reference>
<evidence type="ECO:0000259" key="1">
    <source>
        <dbReference type="Pfam" id="PF13966"/>
    </source>
</evidence>
<dbReference type="InterPro" id="IPR026960">
    <property type="entry name" value="RVT-Znf"/>
</dbReference>
<sequence>MVLDSIISICRNFLWGGTEDFTRVPHISWATTCKAKKHGGLGIKDFTAWNKATIAKLVWATANKKDSRWVKWVHGRYIRNKEWWDYSPPPDSSWTWKKICVTKDIFKAGCITPRDWKLQGKNIFNVSSGYQWLMGGSNVTWGKTIWSRASIPRHAFISWVFVQNRLPTKARLNRFIPQYDQQCTLCSNAVEDSTHLFLECSYATEVWDSVELWWPFCFRNSLQLRAYQLLYLGAKALKLISTSLMPFLPQEFTSSGTRGITTYSRIKGSRRPELVCMIKEQIRQRILYIGIISCNYSNHIDFLL</sequence>
<dbReference type="PANTHER" id="PTHR33116:SF80">
    <property type="entry name" value="REVERSE TRANSCRIPTASE ZINC-BINDING DOMAIN-CONTAINING PROTEIN"/>
    <property type="match status" value="1"/>
</dbReference>
<organism evidence="2 3">
    <name type="scientific">Carnegiea gigantea</name>
    <dbReference type="NCBI Taxonomy" id="171969"/>
    <lineage>
        <taxon>Eukaryota</taxon>
        <taxon>Viridiplantae</taxon>
        <taxon>Streptophyta</taxon>
        <taxon>Embryophyta</taxon>
        <taxon>Tracheophyta</taxon>
        <taxon>Spermatophyta</taxon>
        <taxon>Magnoliopsida</taxon>
        <taxon>eudicotyledons</taxon>
        <taxon>Gunneridae</taxon>
        <taxon>Pentapetalae</taxon>
        <taxon>Caryophyllales</taxon>
        <taxon>Cactineae</taxon>
        <taxon>Cactaceae</taxon>
        <taxon>Cactoideae</taxon>
        <taxon>Echinocereeae</taxon>
        <taxon>Carnegiea</taxon>
    </lineage>
</organism>
<proteinExistence type="predicted"/>
<gene>
    <name evidence="2" type="ORF">Cgig2_001708</name>
</gene>
<evidence type="ECO:0000313" key="3">
    <source>
        <dbReference type="Proteomes" id="UP001153076"/>
    </source>
</evidence>
<feature type="domain" description="Reverse transcriptase zinc-binding" evidence="1">
    <location>
        <begin position="124"/>
        <end position="207"/>
    </location>
</feature>
<comment type="caution">
    <text evidence="2">The sequence shown here is derived from an EMBL/GenBank/DDBJ whole genome shotgun (WGS) entry which is preliminary data.</text>
</comment>
<dbReference type="EMBL" id="JAKOGI010004058">
    <property type="protein sequence ID" value="KAJ8419978.1"/>
    <property type="molecule type" value="Genomic_DNA"/>
</dbReference>
<evidence type="ECO:0000313" key="2">
    <source>
        <dbReference type="EMBL" id="KAJ8419978.1"/>
    </source>
</evidence>
<dbReference type="PANTHER" id="PTHR33116">
    <property type="entry name" value="REVERSE TRANSCRIPTASE ZINC-BINDING DOMAIN-CONTAINING PROTEIN-RELATED-RELATED"/>
    <property type="match status" value="1"/>
</dbReference>
<protein>
    <recommendedName>
        <fullName evidence="1">Reverse transcriptase zinc-binding domain-containing protein</fullName>
    </recommendedName>
</protein>